<evidence type="ECO:0000259" key="13">
    <source>
        <dbReference type="Pfam" id="PF17655"/>
    </source>
</evidence>
<keyword evidence="5" id="KW-0851">Voltage-gated channel</keyword>
<keyword evidence="6" id="KW-0630">Potassium</keyword>
<evidence type="ECO:0000259" key="12">
    <source>
        <dbReference type="Pfam" id="PF07885"/>
    </source>
</evidence>
<evidence type="ECO:0000256" key="6">
    <source>
        <dbReference type="ARBA" id="ARBA00022958"/>
    </source>
</evidence>
<dbReference type="GO" id="GO:0005242">
    <property type="term" value="F:inward rectifier potassium channel activity"/>
    <property type="evidence" value="ECO:0007669"/>
    <property type="project" value="InterPro"/>
</dbReference>
<evidence type="ECO:0000256" key="1">
    <source>
        <dbReference type="ARBA" id="ARBA00004141"/>
    </source>
</evidence>
<gene>
    <name evidence="14" type="ORF">EJN92_02440</name>
</gene>
<proteinExistence type="predicted"/>
<dbReference type="InterPro" id="IPR013518">
    <property type="entry name" value="K_chnl_inward-rec_Kir_cyto"/>
</dbReference>
<dbReference type="OrthoDB" id="9799090at2"/>
<organism evidence="14 15">
    <name type="scientific">Undibacterium parvum</name>
    <dbReference type="NCBI Taxonomy" id="401471"/>
    <lineage>
        <taxon>Bacteria</taxon>
        <taxon>Pseudomonadati</taxon>
        <taxon>Pseudomonadota</taxon>
        <taxon>Betaproteobacteria</taxon>
        <taxon>Burkholderiales</taxon>
        <taxon>Oxalobacteraceae</taxon>
        <taxon>Undibacterium</taxon>
    </lineage>
</organism>
<dbReference type="GO" id="GO:0005886">
    <property type="term" value="C:plasma membrane"/>
    <property type="evidence" value="ECO:0007669"/>
    <property type="project" value="TreeGrafter"/>
</dbReference>
<dbReference type="InterPro" id="IPR041647">
    <property type="entry name" value="IRK_C"/>
</dbReference>
<dbReference type="GO" id="GO:1990573">
    <property type="term" value="P:potassium ion import across plasma membrane"/>
    <property type="evidence" value="ECO:0007669"/>
    <property type="project" value="TreeGrafter"/>
</dbReference>
<evidence type="ECO:0000256" key="7">
    <source>
        <dbReference type="ARBA" id="ARBA00022989"/>
    </source>
</evidence>
<keyword evidence="4 11" id="KW-0812">Transmembrane</keyword>
<sequence>MAMSFFKKHQRTVNIGDRDVVTYGLRTQFWQDIYYYTMTISWPVFFVFFALLFVSLNLVFAGLYMLGQNAIGNLMPDNFLGAFFFSVETLATVGYGDMHPQTVYGHTIATLEIFIGMSGIALITGVMFARFSRPRSSIIFAEHPVSHEVDGRRILMVRLANARMNIISEAGAKLRLIRDENLTGSGNFRKIHDLRLEREQHPIFILGWTVMHVIDQSSPLYGLTVEELKEMRAALILSIDGIDDTTNQSQRARHYYPCELIRWSHRYVDIFSSDAAGQQHIHYSRFHESELLETTVPQAKEG</sequence>
<dbReference type="AlphaFoldDB" id="A0A3Q9BPA9"/>
<evidence type="ECO:0000256" key="10">
    <source>
        <dbReference type="ARBA" id="ARBA00023303"/>
    </source>
</evidence>
<dbReference type="Pfam" id="PF17655">
    <property type="entry name" value="IRK_C"/>
    <property type="match status" value="1"/>
</dbReference>
<dbReference type="Proteomes" id="UP000275663">
    <property type="component" value="Chromosome"/>
</dbReference>
<keyword evidence="7 11" id="KW-1133">Transmembrane helix</keyword>
<evidence type="ECO:0000256" key="3">
    <source>
        <dbReference type="ARBA" id="ARBA00022538"/>
    </source>
</evidence>
<dbReference type="KEGG" id="upv:EJN92_02440"/>
<dbReference type="PANTHER" id="PTHR11767:SF102">
    <property type="entry name" value="INWARDLY RECTIFYING POTASSIUM CHANNEL 1, ISOFORM F"/>
    <property type="match status" value="1"/>
</dbReference>
<dbReference type="SUPFAM" id="SSF81296">
    <property type="entry name" value="E set domains"/>
    <property type="match status" value="1"/>
</dbReference>
<accession>A0A3Q9BPA9</accession>
<dbReference type="Pfam" id="PF07885">
    <property type="entry name" value="Ion_trans_2"/>
    <property type="match status" value="1"/>
</dbReference>
<feature type="transmembrane region" description="Helical" evidence="11">
    <location>
        <begin position="40"/>
        <end position="66"/>
    </location>
</feature>
<dbReference type="InterPro" id="IPR013099">
    <property type="entry name" value="K_chnl_dom"/>
</dbReference>
<evidence type="ECO:0000256" key="8">
    <source>
        <dbReference type="ARBA" id="ARBA00023065"/>
    </source>
</evidence>
<dbReference type="SUPFAM" id="SSF81324">
    <property type="entry name" value="Voltage-gated potassium channels"/>
    <property type="match status" value="1"/>
</dbReference>
<comment type="subcellular location">
    <subcellularLocation>
        <location evidence="1">Membrane</location>
        <topology evidence="1">Multi-pass membrane protein</topology>
    </subcellularLocation>
</comment>
<dbReference type="InterPro" id="IPR016449">
    <property type="entry name" value="K_chnl_inward-rec_Kir"/>
</dbReference>
<evidence type="ECO:0000256" key="5">
    <source>
        <dbReference type="ARBA" id="ARBA00022882"/>
    </source>
</evidence>
<dbReference type="Gene3D" id="1.10.287.70">
    <property type="match status" value="1"/>
</dbReference>
<dbReference type="EMBL" id="CP034464">
    <property type="protein sequence ID" value="AZP10972.1"/>
    <property type="molecule type" value="Genomic_DNA"/>
</dbReference>
<dbReference type="PANTHER" id="PTHR11767">
    <property type="entry name" value="INWARD RECTIFIER POTASSIUM CHANNEL"/>
    <property type="match status" value="1"/>
</dbReference>
<feature type="transmembrane region" description="Helical" evidence="11">
    <location>
        <begin position="78"/>
        <end position="96"/>
    </location>
</feature>
<feature type="transmembrane region" description="Helical" evidence="11">
    <location>
        <begin position="108"/>
        <end position="129"/>
    </location>
</feature>
<keyword evidence="9 11" id="KW-0472">Membrane</keyword>
<dbReference type="InterPro" id="IPR014756">
    <property type="entry name" value="Ig_E-set"/>
</dbReference>
<evidence type="ECO:0000256" key="4">
    <source>
        <dbReference type="ARBA" id="ARBA00022692"/>
    </source>
</evidence>
<dbReference type="GO" id="GO:0034702">
    <property type="term" value="C:monoatomic ion channel complex"/>
    <property type="evidence" value="ECO:0007669"/>
    <property type="project" value="UniProtKB-KW"/>
</dbReference>
<keyword evidence="8" id="KW-0406">Ion transport</keyword>
<keyword evidence="2" id="KW-0813">Transport</keyword>
<evidence type="ECO:0000256" key="9">
    <source>
        <dbReference type="ARBA" id="ARBA00023136"/>
    </source>
</evidence>
<evidence type="ECO:0000256" key="11">
    <source>
        <dbReference type="SAM" id="Phobius"/>
    </source>
</evidence>
<keyword evidence="15" id="KW-1185">Reference proteome</keyword>
<evidence type="ECO:0000256" key="2">
    <source>
        <dbReference type="ARBA" id="ARBA00022448"/>
    </source>
</evidence>
<keyword evidence="10 14" id="KW-0407">Ion channel</keyword>
<protein>
    <submittedName>
        <fullName evidence="14">Inward rectifier potassium channel</fullName>
    </submittedName>
</protein>
<evidence type="ECO:0000313" key="15">
    <source>
        <dbReference type="Proteomes" id="UP000275663"/>
    </source>
</evidence>
<reference evidence="14 15" key="1">
    <citation type="journal article" date="2011" name="Int. J. Syst. Evol. Microbiol.">
        <title>Description of Undibacterium oligocarboniphilum sp. nov., isolated from purified water, and Undibacterium pigrum strain CCUG 49012 as the type strain of Undibacterium parvum sp. nov., and emended descriptions of the genus Undibacterium and the species Undibacterium pigrum.</title>
        <authorList>
            <person name="Eder W."/>
            <person name="Wanner G."/>
            <person name="Ludwig W."/>
            <person name="Busse H.J."/>
            <person name="Ziemke-Kageler F."/>
            <person name="Lang E."/>
        </authorList>
    </citation>
    <scope>NUCLEOTIDE SEQUENCE [LARGE SCALE GENOMIC DNA]</scope>
    <source>
        <strain evidence="14 15">DSM 23061</strain>
    </source>
</reference>
<feature type="domain" description="Potassium channel" evidence="12">
    <location>
        <begin position="64"/>
        <end position="131"/>
    </location>
</feature>
<dbReference type="GO" id="GO:0034765">
    <property type="term" value="P:regulation of monoatomic ion transmembrane transport"/>
    <property type="evidence" value="ECO:0007669"/>
    <property type="project" value="TreeGrafter"/>
</dbReference>
<feature type="domain" description="Inward rectifier potassium channel C-terminal" evidence="13">
    <location>
        <begin position="139"/>
        <end position="297"/>
    </location>
</feature>
<dbReference type="PRINTS" id="PR01320">
    <property type="entry name" value="KIRCHANNEL"/>
</dbReference>
<name>A0A3Q9BPA9_9BURK</name>
<keyword evidence="3" id="KW-0633">Potassium transport</keyword>
<evidence type="ECO:0000313" key="14">
    <source>
        <dbReference type="EMBL" id="AZP10972.1"/>
    </source>
</evidence>
<dbReference type="Gene3D" id="2.60.40.1400">
    <property type="entry name" value="G protein-activated inward rectifier potassium channel 1"/>
    <property type="match status" value="1"/>
</dbReference>